<evidence type="ECO:0000313" key="1">
    <source>
        <dbReference type="EMBL" id="KAA6385079.1"/>
    </source>
</evidence>
<gene>
    <name evidence="1" type="ORF">EZS28_019393</name>
</gene>
<evidence type="ECO:0000313" key="2">
    <source>
        <dbReference type="Proteomes" id="UP000324800"/>
    </source>
</evidence>
<comment type="caution">
    <text evidence="1">The sequence shown here is derived from an EMBL/GenBank/DDBJ whole genome shotgun (WGS) entry which is preliminary data.</text>
</comment>
<reference evidence="1 2" key="1">
    <citation type="submission" date="2019-03" db="EMBL/GenBank/DDBJ databases">
        <title>Single cell metagenomics reveals metabolic interactions within the superorganism composed of flagellate Streblomastix strix and complex community of Bacteroidetes bacteria on its surface.</title>
        <authorList>
            <person name="Treitli S.C."/>
            <person name="Kolisko M."/>
            <person name="Husnik F."/>
            <person name="Keeling P."/>
            <person name="Hampl V."/>
        </authorList>
    </citation>
    <scope>NUCLEOTIDE SEQUENCE [LARGE SCALE GENOMIC DNA]</scope>
    <source>
        <strain evidence="1">ST1C</strain>
    </source>
</reference>
<dbReference type="AlphaFoldDB" id="A0A5J4VRR8"/>
<organism evidence="1 2">
    <name type="scientific">Streblomastix strix</name>
    <dbReference type="NCBI Taxonomy" id="222440"/>
    <lineage>
        <taxon>Eukaryota</taxon>
        <taxon>Metamonada</taxon>
        <taxon>Preaxostyla</taxon>
        <taxon>Oxymonadida</taxon>
        <taxon>Streblomastigidae</taxon>
        <taxon>Streblomastix</taxon>
    </lineage>
</organism>
<protein>
    <submittedName>
        <fullName evidence="1">Uncharacterized protein</fullName>
    </submittedName>
</protein>
<name>A0A5J4VRR8_9EUKA</name>
<accession>A0A5J4VRR8</accession>
<proteinExistence type="predicted"/>
<sequence length="206" mass="23114">MFKQNIQKIQSNCGSAKFGELNQLLGLKLPELNFTQLEGINAESGIAPSQNTSEQAAINWWAMIAVYKCLDSLYLTLYAITYSLRLQMDVEQRVSLLDGINKSLQAQKLVTKLDSYNHTHVGGQKITSLERYGVMTKCMDLFVCNINNDTNITTAFPTIKAAPTALIGMKLQYTSQELGCTIKFDFEMVLDFEIVFGFEFAFGFDV</sequence>
<dbReference type="EMBL" id="SNRW01005436">
    <property type="protein sequence ID" value="KAA6385079.1"/>
    <property type="molecule type" value="Genomic_DNA"/>
</dbReference>
<dbReference type="Proteomes" id="UP000324800">
    <property type="component" value="Unassembled WGS sequence"/>
</dbReference>